<dbReference type="Gene3D" id="1.25.40.390">
    <property type="match status" value="1"/>
</dbReference>
<dbReference type="InterPro" id="IPR011990">
    <property type="entry name" value="TPR-like_helical_dom_sf"/>
</dbReference>
<reference evidence="1 2" key="1">
    <citation type="submission" date="2017-02" db="EMBL/GenBank/DDBJ databases">
        <authorList>
            <person name="Peterson S.W."/>
        </authorList>
    </citation>
    <scope>NUCLEOTIDE SEQUENCE [LARGE SCALE GENOMIC DNA]</scope>
    <source>
        <strain evidence="1 2">DSM 22335</strain>
    </source>
</reference>
<dbReference type="Proteomes" id="UP000190888">
    <property type="component" value="Unassembled WGS sequence"/>
</dbReference>
<name>A0A1T4K7S3_9BACT</name>
<gene>
    <name evidence="1" type="ORF">SAMN04488132_101519</name>
</gene>
<dbReference type="PROSITE" id="PS51257">
    <property type="entry name" value="PROKAR_LIPOPROTEIN"/>
    <property type="match status" value="1"/>
</dbReference>
<dbReference type="EMBL" id="FUWH01000001">
    <property type="protein sequence ID" value="SJZ38498.1"/>
    <property type="molecule type" value="Genomic_DNA"/>
</dbReference>
<evidence type="ECO:0000313" key="1">
    <source>
        <dbReference type="EMBL" id="SJZ38498.1"/>
    </source>
</evidence>
<dbReference type="Pfam" id="PF12771">
    <property type="entry name" value="SusD-like_2"/>
    <property type="match status" value="1"/>
</dbReference>
<dbReference type="AlphaFoldDB" id="A0A1T4K7S3"/>
<dbReference type="OrthoDB" id="614457at2"/>
<protein>
    <submittedName>
        <fullName evidence="1">Starch-binding associating with outer membrane</fullName>
    </submittedName>
</protein>
<dbReference type="RefSeq" id="WP_078829849.1">
    <property type="nucleotide sequence ID" value="NZ_FUWH01000001.1"/>
</dbReference>
<accession>A0A1T4K7S3</accession>
<organism evidence="1 2">
    <name type="scientific">Sediminibacterium ginsengisoli</name>
    <dbReference type="NCBI Taxonomy" id="413434"/>
    <lineage>
        <taxon>Bacteria</taxon>
        <taxon>Pseudomonadati</taxon>
        <taxon>Bacteroidota</taxon>
        <taxon>Chitinophagia</taxon>
        <taxon>Chitinophagales</taxon>
        <taxon>Chitinophagaceae</taxon>
        <taxon>Sediminibacterium</taxon>
    </lineage>
</organism>
<keyword evidence="2" id="KW-1185">Reference proteome</keyword>
<sequence length="532" mass="57969">MKQFFKISFIGTALILLVSGCKKFVDVNTNPNNAVTTKAQFVFTGALGNSYRIQTSAALMVVPGSWVGFYGHSTSFTGGGAEKTYDFTTADFNAFDGIYDNIGDYQYVITNADRDGVAFLKDPANVMQCYMFQQLVDMYGNVPYTDALKGVTNITPTYTDQKVIYEDLVVRLDSAMARIARATWPTDASLTAQDVYFQGAKDSWIRFANTIKLRILMRQSFMPGRDTYITTNINNTIARGYIQQNVLVSPGYQNIAGKLNPFYANYGYNELNNVTSNHQYRKMGAPIINWLKNSVTTNARPASAGTVAATADADTFRLQGLAWPIGTTPSAPSNTLSNYVGIPLGAGSGFATASSSPIGPFQVQVGQGTRPGMLMLLAEAYFLQAEAAQRYGVALGTAQSLYESGILAHFRTVAAPSTAGNASNTGDAYAIRYYSKPIQNVGWAASTDKIRAILIQKWVSLEHINGLEAWSEYRKSSGSTSVGVPILPATVASTSNPEPVRYLYPQTEYDANTNNVPASINRFTSKIFWDVN</sequence>
<dbReference type="InterPro" id="IPR041662">
    <property type="entry name" value="SusD-like_2"/>
</dbReference>
<dbReference type="STRING" id="413434.SAMN04488132_101519"/>
<dbReference type="SUPFAM" id="SSF48452">
    <property type="entry name" value="TPR-like"/>
    <property type="match status" value="1"/>
</dbReference>
<proteinExistence type="predicted"/>
<evidence type="ECO:0000313" key="2">
    <source>
        <dbReference type="Proteomes" id="UP000190888"/>
    </source>
</evidence>